<reference evidence="9" key="2">
    <citation type="submission" date="2014-03" db="EMBL/GenBank/DDBJ databases">
        <title>The whipworm genome and dual-species transcriptomics of an intimate host-pathogen interaction.</title>
        <authorList>
            <person name="Foth B.J."/>
            <person name="Tsai I.J."/>
            <person name="Reid A.J."/>
            <person name="Bancroft A.J."/>
            <person name="Nichol S."/>
            <person name="Tracey A."/>
            <person name="Holroyd N."/>
            <person name="Cotton J.A."/>
            <person name="Stanley E.J."/>
            <person name="Zarowiecki M."/>
            <person name="Liu J.Z."/>
            <person name="Huckvale T."/>
            <person name="Cooper P.J."/>
            <person name="Grencis R.K."/>
            <person name="Berriman M."/>
        </authorList>
    </citation>
    <scope>NUCLEOTIDE SEQUENCE [LARGE SCALE GENOMIC DNA]</scope>
    <source>
        <strain evidence="9">Edinburgh</strain>
    </source>
</reference>
<feature type="transmembrane region" description="Helical" evidence="6">
    <location>
        <begin position="402"/>
        <end position="422"/>
    </location>
</feature>
<name>A0A5S6QXR1_TRIMR</name>
<dbReference type="GO" id="GO:0016020">
    <property type="term" value="C:membrane"/>
    <property type="evidence" value="ECO:0007669"/>
    <property type="project" value="UniProtKB-SubCell"/>
</dbReference>
<feature type="transmembrane region" description="Helical" evidence="6">
    <location>
        <begin position="290"/>
        <end position="316"/>
    </location>
</feature>
<evidence type="ECO:0000256" key="4">
    <source>
        <dbReference type="ARBA" id="ARBA00022989"/>
    </source>
</evidence>
<keyword evidence="4 6" id="KW-1133">Transmembrane helix</keyword>
<feature type="signal peptide" evidence="7">
    <location>
        <begin position="1"/>
        <end position="22"/>
    </location>
</feature>
<feature type="transmembrane region" description="Helical" evidence="6">
    <location>
        <begin position="328"/>
        <end position="347"/>
    </location>
</feature>
<evidence type="ECO:0000256" key="7">
    <source>
        <dbReference type="SAM" id="SignalP"/>
    </source>
</evidence>
<feature type="transmembrane region" description="Helical" evidence="6">
    <location>
        <begin position="362"/>
        <end position="382"/>
    </location>
</feature>
<feature type="transmembrane region" description="Helical" evidence="6">
    <location>
        <begin position="256"/>
        <end position="278"/>
    </location>
</feature>
<evidence type="ECO:0000256" key="3">
    <source>
        <dbReference type="ARBA" id="ARBA00022729"/>
    </source>
</evidence>
<keyword evidence="3 7" id="KW-0732">Signal</keyword>
<organism evidence="9 10">
    <name type="scientific">Trichuris muris</name>
    <name type="common">Mouse whipworm</name>
    <dbReference type="NCBI Taxonomy" id="70415"/>
    <lineage>
        <taxon>Eukaryota</taxon>
        <taxon>Metazoa</taxon>
        <taxon>Ecdysozoa</taxon>
        <taxon>Nematoda</taxon>
        <taxon>Enoplea</taxon>
        <taxon>Dorylaimia</taxon>
        <taxon>Trichinellida</taxon>
        <taxon>Trichuridae</taxon>
        <taxon>Trichuris</taxon>
    </lineage>
</organism>
<evidence type="ECO:0000313" key="10">
    <source>
        <dbReference type="WBParaSite" id="TMUE_3000011899.1"/>
    </source>
</evidence>
<dbReference type="AlphaFoldDB" id="A0A5S6QXR1"/>
<evidence type="ECO:0000256" key="6">
    <source>
        <dbReference type="SAM" id="Phobius"/>
    </source>
</evidence>
<reference evidence="10" key="3">
    <citation type="submission" date="2019-12" db="UniProtKB">
        <authorList>
            <consortium name="WormBaseParasite"/>
        </authorList>
    </citation>
    <scope>IDENTIFICATION</scope>
</reference>
<dbReference type="WBParaSite" id="TMUE_3000011899.1">
    <property type="protein sequence ID" value="TMUE_3000011899.1"/>
    <property type="gene ID" value="WBGene00291021"/>
</dbReference>
<evidence type="ECO:0000313" key="9">
    <source>
        <dbReference type="Proteomes" id="UP000046395"/>
    </source>
</evidence>
<dbReference type="STRING" id="70415.A0A5S6QXR1"/>
<dbReference type="PROSITE" id="PS51257">
    <property type="entry name" value="PROKAR_LIPOPROTEIN"/>
    <property type="match status" value="1"/>
</dbReference>
<protein>
    <submittedName>
        <fullName evidence="10">Lung seven transmembrane receptor</fullName>
    </submittedName>
</protein>
<dbReference type="InterPro" id="IPR053937">
    <property type="entry name" value="GOST_TM"/>
</dbReference>
<sequence length="519" mass="59024">MSSRHLALFVCVVAIVASACEARIMKLVLENDARRFVEISKFGYLVGGTLDVGLNNFSCSSMEFRSPEERVGLVLSQDETVLEYEKSNAGSCFFDAPRSVLDSARALFLLMDFQKQQLEVRNLSFPSIDLAEISGGVSRFAINGSKPAGASFLDFVGQKGRFQVKFQVVFHEEGYYVLTYHECKQTAFFHYGISSFSGTSFQISVVEKNPSSYLSQGEMPVASIYMVFSAIFFALFCIWAFILLSKKENVYKIHILMAVLVLLKSMSVMLHGLNLHFIGVHGQQLEAWAVMYYILHLIKGSLLFGTIVLIGTGWTLFKNFLVERDRKLLVIVIPIQVLDNFALIVFTETEIGQQRYEWSKRLFIFFDLICCAAVIIPILWSIKHLEQASQTDGKAVFNLQKLRLFQQFYIVIICYIYITRIVKYLIQFTIPFKYMWITTVIEELGTALLFLWTGAKFKPAPNNPYLRLSQSDEEEDSTYALTQSGVLEDVIFLSSKHKSKRGANAEDEVRITLQESLMQ</sequence>
<evidence type="ECO:0000256" key="5">
    <source>
        <dbReference type="ARBA" id="ARBA00023136"/>
    </source>
</evidence>
<evidence type="ECO:0000256" key="1">
    <source>
        <dbReference type="ARBA" id="ARBA00004141"/>
    </source>
</evidence>
<keyword evidence="2 6" id="KW-0812">Transmembrane</keyword>
<feature type="chain" id="PRO_5044624371" evidence="7">
    <location>
        <begin position="23"/>
        <end position="519"/>
    </location>
</feature>
<keyword evidence="5 6" id="KW-0472">Membrane</keyword>
<dbReference type="InterPro" id="IPR009637">
    <property type="entry name" value="GPR107/GPR108-like"/>
</dbReference>
<feature type="transmembrane region" description="Helical" evidence="6">
    <location>
        <begin position="222"/>
        <end position="244"/>
    </location>
</feature>
<dbReference type="PANTHER" id="PTHR21229">
    <property type="entry name" value="LUNG SEVEN TRANSMEMBRANE RECEPTOR"/>
    <property type="match status" value="1"/>
</dbReference>
<feature type="transmembrane region" description="Helical" evidence="6">
    <location>
        <begin position="434"/>
        <end position="452"/>
    </location>
</feature>
<reference evidence="9" key="1">
    <citation type="submission" date="2013-11" db="EMBL/GenBank/DDBJ databases">
        <authorList>
            <person name="Aslett M."/>
        </authorList>
    </citation>
    <scope>NUCLEOTIDE SEQUENCE [LARGE SCALE GENOMIC DNA]</scope>
    <source>
        <strain evidence="9">Edinburgh</strain>
    </source>
</reference>
<accession>A0A5S6QXR1</accession>
<proteinExistence type="predicted"/>
<dbReference type="Proteomes" id="UP000046395">
    <property type="component" value="Unassembled WGS sequence"/>
</dbReference>
<comment type="subcellular location">
    <subcellularLocation>
        <location evidence="1">Membrane</location>
        <topology evidence="1">Multi-pass membrane protein</topology>
    </subcellularLocation>
</comment>
<keyword evidence="9" id="KW-1185">Reference proteome</keyword>
<evidence type="ECO:0000256" key="2">
    <source>
        <dbReference type="ARBA" id="ARBA00022692"/>
    </source>
</evidence>
<evidence type="ECO:0000259" key="8">
    <source>
        <dbReference type="Pfam" id="PF06814"/>
    </source>
</evidence>
<dbReference type="Pfam" id="PF06814">
    <property type="entry name" value="GOST_TM"/>
    <property type="match status" value="1"/>
</dbReference>
<dbReference type="GO" id="GO:0005794">
    <property type="term" value="C:Golgi apparatus"/>
    <property type="evidence" value="ECO:0007669"/>
    <property type="project" value="TreeGrafter"/>
</dbReference>
<feature type="domain" description="GOST seven transmembrane" evidence="8">
    <location>
        <begin position="220"/>
        <end position="464"/>
    </location>
</feature>
<dbReference type="WBParaSite" id="TMUE_3000011899.2">
    <property type="protein sequence ID" value="TMUE_3000011899.2"/>
    <property type="gene ID" value="WBGene00291021"/>
</dbReference>
<dbReference type="PANTHER" id="PTHR21229:SF2">
    <property type="entry name" value="RE59932P"/>
    <property type="match status" value="1"/>
</dbReference>